<feature type="domain" description="Response regulatory" evidence="8">
    <location>
        <begin position="555"/>
        <end position="672"/>
    </location>
</feature>
<feature type="transmembrane region" description="Helical" evidence="6">
    <location>
        <begin position="152"/>
        <end position="170"/>
    </location>
</feature>
<dbReference type="PANTHER" id="PTHR45339">
    <property type="entry name" value="HYBRID SIGNAL TRANSDUCTION HISTIDINE KINASE J"/>
    <property type="match status" value="1"/>
</dbReference>
<dbReference type="InterPro" id="IPR004358">
    <property type="entry name" value="Sig_transdc_His_kin-like_C"/>
</dbReference>
<evidence type="ECO:0000313" key="9">
    <source>
        <dbReference type="EMBL" id="MFD2533123.1"/>
    </source>
</evidence>
<evidence type="ECO:0000256" key="3">
    <source>
        <dbReference type="ARBA" id="ARBA00022553"/>
    </source>
</evidence>
<dbReference type="InterPro" id="IPR001789">
    <property type="entry name" value="Sig_transdc_resp-reg_receiver"/>
</dbReference>
<dbReference type="Proteomes" id="UP001597460">
    <property type="component" value="Unassembled WGS sequence"/>
</dbReference>
<dbReference type="PROSITE" id="PS50110">
    <property type="entry name" value="RESPONSE_REGULATORY"/>
    <property type="match status" value="1"/>
</dbReference>
<proteinExistence type="predicted"/>
<feature type="transmembrane region" description="Helical" evidence="6">
    <location>
        <begin position="82"/>
        <end position="105"/>
    </location>
</feature>
<feature type="modified residue" description="4-aspartylphosphate" evidence="5">
    <location>
        <position position="604"/>
    </location>
</feature>
<keyword evidence="10" id="KW-1185">Reference proteome</keyword>
<keyword evidence="9" id="KW-0547">Nucleotide-binding</keyword>
<sequence length="673" mass="76812">MYTAYTLYINGIEVAKNGQVAKSRDEYTPFWLPKTISIDQFNSDTLELVLQIANFRHSKGGSRLPISIGNIEYLEKKRTIKLGFSLLLTGCLFMIGLFFLGLYLFGRHEIPMLYFAFVCFFFSYRILGTELYPLHYLLPNLPWLLTVKAEYFSLYFTPALFCIFVQQLYPKETSKPIIYSLSGIFGAFSASVILLSPYYFTKTVDLFFMIVSLFITYITWVYIKAVKNKREGAKFALASVVLVFIVFLHNLLEYNTILKENLPLNFIGFFSFFFLQSLILSYRFTNSLTKSRIKAEEAAKAKSQFLSTMSHEIRTPLNAVIGLSELLLHSDSEKENKEFALNIKQSGEHLLEILNNILDYSKFESMGIETEMEPVNIRKLVKEITQLLSPLSSNKDLKIELKIEEDVPEWILSDSTHLKQILINLIGNAIKFTAKGSISVFLQTNDEVNRKGDLKFTISDTGPGISNKNIHRLFKSFSQADPSSTRKHGGTGLGLVISKKLVEALDGEIWFESELGSETTFYFTLKAPKTSNLATDEQEYDLNLELSEARISDLHVLVAEDNLMNQKVILKILKNINISVSVVNNGQEVLDKLNKETYDLILMDMEMPVMDGIESTKRIRNDIPENEQPVIIAITANAFLEDRERCLNAGMNDFLTKPVSMDDIKDMIYKWFS</sequence>
<dbReference type="CDD" id="cd00082">
    <property type="entry name" value="HisKA"/>
    <property type="match status" value="1"/>
</dbReference>
<dbReference type="InterPro" id="IPR003594">
    <property type="entry name" value="HATPase_dom"/>
</dbReference>
<comment type="caution">
    <text evidence="9">The sequence shown here is derived from an EMBL/GenBank/DDBJ whole genome shotgun (WGS) entry which is preliminary data.</text>
</comment>
<dbReference type="Pfam" id="PF00512">
    <property type="entry name" value="HisKA"/>
    <property type="match status" value="1"/>
</dbReference>
<keyword evidence="6" id="KW-0812">Transmembrane</keyword>
<keyword evidence="4" id="KW-0902">Two-component regulatory system</keyword>
<keyword evidence="9" id="KW-0067">ATP-binding</keyword>
<keyword evidence="6" id="KW-0472">Membrane</keyword>
<evidence type="ECO:0000256" key="5">
    <source>
        <dbReference type="PROSITE-ProRule" id="PRU00169"/>
    </source>
</evidence>
<dbReference type="SMART" id="SM00448">
    <property type="entry name" value="REC"/>
    <property type="match status" value="1"/>
</dbReference>
<dbReference type="CDD" id="cd17546">
    <property type="entry name" value="REC_hyHK_CKI1_RcsC-like"/>
    <property type="match status" value="1"/>
</dbReference>
<evidence type="ECO:0000256" key="1">
    <source>
        <dbReference type="ARBA" id="ARBA00000085"/>
    </source>
</evidence>
<dbReference type="PROSITE" id="PS50109">
    <property type="entry name" value="HIS_KIN"/>
    <property type="match status" value="1"/>
</dbReference>
<evidence type="ECO:0000259" key="8">
    <source>
        <dbReference type="PROSITE" id="PS50110"/>
    </source>
</evidence>
<dbReference type="InterPro" id="IPR011006">
    <property type="entry name" value="CheY-like_superfamily"/>
</dbReference>
<feature type="transmembrane region" description="Helical" evidence="6">
    <location>
        <begin position="112"/>
        <end position="132"/>
    </location>
</feature>
<feature type="transmembrane region" description="Helical" evidence="6">
    <location>
        <begin position="264"/>
        <end position="284"/>
    </location>
</feature>
<dbReference type="SUPFAM" id="SSF55874">
    <property type="entry name" value="ATPase domain of HSP90 chaperone/DNA topoisomerase II/histidine kinase"/>
    <property type="match status" value="1"/>
</dbReference>
<dbReference type="Pfam" id="PF02518">
    <property type="entry name" value="HATPase_c"/>
    <property type="match status" value="1"/>
</dbReference>
<feature type="domain" description="Histidine kinase" evidence="7">
    <location>
        <begin position="308"/>
        <end position="529"/>
    </location>
</feature>
<evidence type="ECO:0000256" key="6">
    <source>
        <dbReference type="SAM" id="Phobius"/>
    </source>
</evidence>
<dbReference type="Gene3D" id="1.10.287.130">
    <property type="match status" value="1"/>
</dbReference>
<gene>
    <name evidence="9" type="ORF">ACFSVN_11750</name>
</gene>
<dbReference type="InterPro" id="IPR036097">
    <property type="entry name" value="HisK_dim/P_sf"/>
</dbReference>
<keyword evidence="6" id="KW-1133">Transmembrane helix</keyword>
<dbReference type="SUPFAM" id="SSF52172">
    <property type="entry name" value="CheY-like"/>
    <property type="match status" value="1"/>
</dbReference>
<evidence type="ECO:0000256" key="2">
    <source>
        <dbReference type="ARBA" id="ARBA00012438"/>
    </source>
</evidence>
<dbReference type="PANTHER" id="PTHR45339:SF1">
    <property type="entry name" value="HYBRID SIGNAL TRANSDUCTION HISTIDINE KINASE J"/>
    <property type="match status" value="1"/>
</dbReference>
<evidence type="ECO:0000313" key="10">
    <source>
        <dbReference type="Proteomes" id="UP001597460"/>
    </source>
</evidence>
<evidence type="ECO:0000256" key="4">
    <source>
        <dbReference type="ARBA" id="ARBA00023012"/>
    </source>
</evidence>
<feature type="transmembrane region" description="Helical" evidence="6">
    <location>
        <begin position="177"/>
        <end position="200"/>
    </location>
</feature>
<keyword evidence="3 5" id="KW-0597">Phosphoprotein</keyword>
<dbReference type="Pfam" id="PF07695">
    <property type="entry name" value="7TMR-DISM_7TM"/>
    <property type="match status" value="1"/>
</dbReference>
<dbReference type="Gene3D" id="3.40.50.2300">
    <property type="match status" value="1"/>
</dbReference>
<dbReference type="GO" id="GO:0005524">
    <property type="term" value="F:ATP binding"/>
    <property type="evidence" value="ECO:0007669"/>
    <property type="project" value="UniProtKB-KW"/>
</dbReference>
<dbReference type="InterPro" id="IPR036890">
    <property type="entry name" value="HATPase_C_sf"/>
</dbReference>
<dbReference type="PRINTS" id="PR00344">
    <property type="entry name" value="BCTRLSENSOR"/>
</dbReference>
<evidence type="ECO:0000259" key="7">
    <source>
        <dbReference type="PROSITE" id="PS50109"/>
    </source>
</evidence>
<dbReference type="Pfam" id="PF00072">
    <property type="entry name" value="Response_reg"/>
    <property type="match status" value="1"/>
</dbReference>
<dbReference type="RefSeq" id="WP_390302839.1">
    <property type="nucleotide sequence ID" value="NZ_JBHULI010000025.1"/>
</dbReference>
<dbReference type="InterPro" id="IPR003661">
    <property type="entry name" value="HisK_dim/P_dom"/>
</dbReference>
<feature type="transmembrane region" description="Helical" evidence="6">
    <location>
        <begin position="206"/>
        <end position="223"/>
    </location>
</feature>
<dbReference type="CDD" id="cd16922">
    <property type="entry name" value="HATPase_EvgS-ArcB-TorS-like"/>
    <property type="match status" value="1"/>
</dbReference>
<protein>
    <recommendedName>
        <fullName evidence="2">histidine kinase</fullName>
        <ecNumber evidence="2">2.7.13.3</ecNumber>
    </recommendedName>
</protein>
<dbReference type="SMART" id="SM00388">
    <property type="entry name" value="HisKA"/>
    <property type="match status" value="1"/>
</dbReference>
<feature type="transmembrane region" description="Helical" evidence="6">
    <location>
        <begin position="235"/>
        <end position="252"/>
    </location>
</feature>
<name>A0ABW5JL40_9BACT</name>
<accession>A0ABW5JL40</accession>
<dbReference type="Gene3D" id="3.30.565.10">
    <property type="entry name" value="Histidine kinase-like ATPase, C-terminal domain"/>
    <property type="match status" value="1"/>
</dbReference>
<dbReference type="InterPro" id="IPR005467">
    <property type="entry name" value="His_kinase_dom"/>
</dbReference>
<organism evidence="9 10">
    <name type="scientific">Gracilimonas halophila</name>
    <dbReference type="NCBI Taxonomy" id="1834464"/>
    <lineage>
        <taxon>Bacteria</taxon>
        <taxon>Pseudomonadati</taxon>
        <taxon>Balneolota</taxon>
        <taxon>Balneolia</taxon>
        <taxon>Balneolales</taxon>
        <taxon>Balneolaceae</taxon>
        <taxon>Gracilimonas</taxon>
    </lineage>
</organism>
<dbReference type="SMART" id="SM00387">
    <property type="entry name" value="HATPase_c"/>
    <property type="match status" value="1"/>
</dbReference>
<dbReference type="EC" id="2.7.13.3" evidence="2"/>
<reference evidence="10" key="1">
    <citation type="journal article" date="2019" name="Int. J. Syst. Evol. Microbiol.">
        <title>The Global Catalogue of Microorganisms (GCM) 10K type strain sequencing project: providing services to taxonomists for standard genome sequencing and annotation.</title>
        <authorList>
            <consortium name="The Broad Institute Genomics Platform"/>
            <consortium name="The Broad Institute Genome Sequencing Center for Infectious Disease"/>
            <person name="Wu L."/>
            <person name="Ma J."/>
        </authorList>
    </citation>
    <scope>NUCLEOTIDE SEQUENCE [LARGE SCALE GENOMIC DNA]</scope>
    <source>
        <strain evidence="10">KCTC 52042</strain>
    </source>
</reference>
<comment type="catalytic activity">
    <reaction evidence="1">
        <text>ATP + protein L-histidine = ADP + protein N-phospho-L-histidine.</text>
        <dbReference type="EC" id="2.7.13.3"/>
    </reaction>
</comment>
<dbReference type="InterPro" id="IPR011623">
    <property type="entry name" value="7TMR_DISM_rcpt_extracell_dom1"/>
</dbReference>
<dbReference type="EMBL" id="JBHULI010000025">
    <property type="protein sequence ID" value="MFD2533123.1"/>
    <property type="molecule type" value="Genomic_DNA"/>
</dbReference>
<dbReference type="SUPFAM" id="SSF47384">
    <property type="entry name" value="Homodimeric domain of signal transducing histidine kinase"/>
    <property type="match status" value="1"/>
</dbReference>